<feature type="region of interest" description="Disordered" evidence="1">
    <location>
        <begin position="137"/>
        <end position="227"/>
    </location>
</feature>
<name>A0A392M4K2_9FABA</name>
<dbReference type="CDD" id="cd09272">
    <property type="entry name" value="RNase_HI_RT_Ty1"/>
    <property type="match status" value="1"/>
</dbReference>
<dbReference type="InterPro" id="IPR043502">
    <property type="entry name" value="DNA/RNA_pol_sf"/>
</dbReference>
<evidence type="ECO:0000259" key="2">
    <source>
        <dbReference type="Pfam" id="PF07727"/>
    </source>
</evidence>
<evidence type="ECO:0000313" key="5">
    <source>
        <dbReference type="Proteomes" id="UP000265520"/>
    </source>
</evidence>
<protein>
    <submittedName>
        <fullName evidence="4">Retrovirus-related Pol polyprotein from transposon TNT 1-94</fullName>
    </submittedName>
</protein>
<sequence length="765" mass="85827">MPLKFWDYAFITATYLINRMPTAVLNMQSPYFMLYHVVPDYKFLKVFGCACYPHLRPYNPHKFAYHSKECVFLGYSPSHKGYKCLASDGRIYISKDVIFNEIRFPYHDLFPSTQSQSTVSHSLHPIPVSFKLPTTSPPITTNHPFSPPPSPLNAFTSAISSPAQSQSSPLSVPTPSSSHTIPLSPTASVTPPSVHTPISASLSPNSASEGVPTPPPPAHKIHPHNSHSMATRAKHGIVQPRLHPTLLLTELEPTSYKTALQDPKWLAAMKDEYNALLKNNTWTLTLLPSDRKVIGCKWVFRVKQNPDGSILKYKARLVAKGFHQQHGFDFTETFSPVVKPITVRTVLTIAISRQWHITRLDVNNAFLNGILEEEVYMQQPPGFVNSDTSLVCKLNKALYGLKQAPRAWFERLTSALHSLGFVSSRCDPSLFTLTAPSYTIFMLVYVDDIIITGSSVSHIKELISNLNAQFSLKQLGNLEYFLGIEVSHLPNGSLFLSQTKYIRDLLVKTNMHEAKSMPTPMVANLKLSKTGSDYLQDPTLYRSVVGALQYATITRPEISFSVNKACQFLSQPLESHWTAVKRILRYLRGTLHHGLHLYPASVTKPLSLIAFSDADWGADPDDRKSTSGSCIYLGPNLVSWWSKKQTLVARSSTEAEYRALANTAAEVLWLQSLLTELKIPFSTPTLYCDNMSTVALYHNPVLHAKTKHMELDIFFLREKVLSKSLIVKHVPATHQYADLLTKPLSPLRFLYLRDKLRVLDKCSLN</sequence>
<proteinExistence type="predicted"/>
<dbReference type="AlphaFoldDB" id="A0A392M4K2"/>
<gene>
    <name evidence="4" type="ORF">A2U01_0002469</name>
</gene>
<keyword evidence="5" id="KW-1185">Reference proteome</keyword>
<comment type="caution">
    <text evidence="4">The sequence shown here is derived from an EMBL/GenBank/DDBJ whole genome shotgun (WGS) entry which is preliminary data.</text>
</comment>
<dbReference type="Proteomes" id="UP000265520">
    <property type="component" value="Unassembled WGS sequence"/>
</dbReference>
<dbReference type="Pfam" id="PF07727">
    <property type="entry name" value="RVT_2"/>
    <property type="match status" value="1"/>
</dbReference>
<dbReference type="InterPro" id="IPR013103">
    <property type="entry name" value="RVT_2"/>
</dbReference>
<feature type="domain" description="Retroviral polymerase SH3-like" evidence="3">
    <location>
        <begin position="49"/>
        <end position="107"/>
    </location>
</feature>
<organism evidence="4 5">
    <name type="scientific">Trifolium medium</name>
    <dbReference type="NCBI Taxonomy" id="97028"/>
    <lineage>
        <taxon>Eukaryota</taxon>
        <taxon>Viridiplantae</taxon>
        <taxon>Streptophyta</taxon>
        <taxon>Embryophyta</taxon>
        <taxon>Tracheophyta</taxon>
        <taxon>Spermatophyta</taxon>
        <taxon>Magnoliopsida</taxon>
        <taxon>eudicotyledons</taxon>
        <taxon>Gunneridae</taxon>
        <taxon>Pentapetalae</taxon>
        <taxon>rosids</taxon>
        <taxon>fabids</taxon>
        <taxon>Fabales</taxon>
        <taxon>Fabaceae</taxon>
        <taxon>Papilionoideae</taxon>
        <taxon>50 kb inversion clade</taxon>
        <taxon>NPAAA clade</taxon>
        <taxon>Hologalegina</taxon>
        <taxon>IRL clade</taxon>
        <taxon>Trifolieae</taxon>
        <taxon>Trifolium</taxon>
    </lineage>
</organism>
<dbReference type="PANTHER" id="PTHR11439:SF455">
    <property type="entry name" value="RLK (RECEPTOR-LIKE PROTEIN KINASE) 8, PUTATIVE-RELATED"/>
    <property type="match status" value="1"/>
</dbReference>
<dbReference type="PANTHER" id="PTHR11439">
    <property type="entry name" value="GAG-POL-RELATED RETROTRANSPOSON"/>
    <property type="match status" value="1"/>
</dbReference>
<dbReference type="InterPro" id="IPR057670">
    <property type="entry name" value="SH3_retrovirus"/>
</dbReference>
<feature type="compositionally biased region" description="Polar residues" evidence="1">
    <location>
        <begin position="179"/>
        <end position="208"/>
    </location>
</feature>
<dbReference type="Pfam" id="PF25597">
    <property type="entry name" value="SH3_retrovirus"/>
    <property type="match status" value="1"/>
</dbReference>
<evidence type="ECO:0000313" key="4">
    <source>
        <dbReference type="EMBL" id="MCH81678.1"/>
    </source>
</evidence>
<feature type="compositionally biased region" description="Low complexity" evidence="1">
    <location>
        <begin position="157"/>
        <end position="178"/>
    </location>
</feature>
<evidence type="ECO:0000259" key="3">
    <source>
        <dbReference type="Pfam" id="PF25597"/>
    </source>
</evidence>
<feature type="domain" description="Reverse transcriptase Ty1/copia-type" evidence="2">
    <location>
        <begin position="279"/>
        <end position="522"/>
    </location>
</feature>
<evidence type="ECO:0000256" key="1">
    <source>
        <dbReference type="SAM" id="MobiDB-lite"/>
    </source>
</evidence>
<reference evidence="4 5" key="1">
    <citation type="journal article" date="2018" name="Front. Plant Sci.">
        <title>Red Clover (Trifolium pratense) and Zigzag Clover (T. medium) - A Picture of Genomic Similarities and Differences.</title>
        <authorList>
            <person name="Dluhosova J."/>
            <person name="Istvanek J."/>
            <person name="Nedelnik J."/>
            <person name="Repkova J."/>
        </authorList>
    </citation>
    <scope>NUCLEOTIDE SEQUENCE [LARGE SCALE GENOMIC DNA]</scope>
    <source>
        <strain evidence="5">cv. 10/8</strain>
        <tissue evidence="4">Leaf</tissue>
    </source>
</reference>
<dbReference type="SUPFAM" id="SSF56672">
    <property type="entry name" value="DNA/RNA polymerases"/>
    <property type="match status" value="1"/>
</dbReference>
<dbReference type="EMBL" id="LXQA010002624">
    <property type="protein sequence ID" value="MCH81678.1"/>
    <property type="molecule type" value="Genomic_DNA"/>
</dbReference>
<accession>A0A392M4K2</accession>